<evidence type="ECO:0000313" key="4">
    <source>
        <dbReference type="Proteomes" id="UP000241107"/>
    </source>
</evidence>
<feature type="coiled-coil region" evidence="1">
    <location>
        <begin position="977"/>
        <end position="1004"/>
    </location>
</feature>
<feature type="coiled-coil region" evidence="1">
    <location>
        <begin position="146"/>
        <end position="816"/>
    </location>
</feature>
<protein>
    <submittedName>
        <fullName evidence="3">Uncharacterized protein</fullName>
    </submittedName>
</protein>
<reference evidence="3 4" key="1">
    <citation type="submission" date="2018-03" db="EMBL/GenBank/DDBJ databases">
        <title>Candida pseudohaemulonii genome assembly and annotation.</title>
        <authorList>
            <person name="Munoz J.F."/>
            <person name="Gade L.G."/>
            <person name="Chow N.A."/>
            <person name="Litvintseva A.P."/>
            <person name="Loparev V.N."/>
            <person name="Cuomo C.A."/>
        </authorList>
    </citation>
    <scope>NUCLEOTIDE SEQUENCE [LARGE SCALE GENOMIC DNA]</scope>
    <source>
        <strain evidence="3 4">B12108</strain>
    </source>
</reference>
<organism evidence="3 4">
    <name type="scientific">Candidozyma pseudohaemuli</name>
    <dbReference type="NCBI Taxonomy" id="418784"/>
    <lineage>
        <taxon>Eukaryota</taxon>
        <taxon>Fungi</taxon>
        <taxon>Dikarya</taxon>
        <taxon>Ascomycota</taxon>
        <taxon>Saccharomycotina</taxon>
        <taxon>Pichiomycetes</taxon>
        <taxon>Metschnikowiaceae</taxon>
        <taxon>Candidozyma</taxon>
    </lineage>
</organism>
<dbReference type="VEuPathDB" id="FungiDB:C7M61_004503"/>
<name>A0A2P7YHN6_9ASCO</name>
<dbReference type="PANTHER" id="PTHR46753">
    <property type="entry name" value="FYVE AND COILED-COIL DOMAIN-CONTAINING PROTEIN 1"/>
    <property type="match status" value="1"/>
</dbReference>
<keyword evidence="1" id="KW-0175">Coiled coil</keyword>
<dbReference type="EMBL" id="PYFQ01000015">
    <property type="protein sequence ID" value="PSK35467.1"/>
    <property type="molecule type" value="Genomic_DNA"/>
</dbReference>
<accession>A0A2P7YHN6</accession>
<gene>
    <name evidence="3" type="ORF">C7M61_004503</name>
</gene>
<keyword evidence="4" id="KW-1185">Reference proteome</keyword>
<feature type="coiled-coil region" evidence="1">
    <location>
        <begin position="849"/>
        <end position="876"/>
    </location>
</feature>
<evidence type="ECO:0000256" key="1">
    <source>
        <dbReference type="SAM" id="Coils"/>
    </source>
</evidence>
<feature type="region of interest" description="Disordered" evidence="2">
    <location>
        <begin position="1"/>
        <end position="47"/>
    </location>
</feature>
<dbReference type="GO" id="GO:0072383">
    <property type="term" value="P:plus-end-directed vesicle transport along microtubule"/>
    <property type="evidence" value="ECO:0007669"/>
    <property type="project" value="TreeGrafter"/>
</dbReference>
<sequence length="1004" mass="117294">MFASSLVPPERSTKWEFTPIGKRRPQERSSPPEPRMAINSDKISNSQIDTTFENTDDTETHHLMRLPTAGVSSVSLPKTTRSGGLFDGFFKQKDKIVGDNGGLVQEITLRLETLQQENYNLKFEVATLTKYMRKTPEEQRNMVYENMELKQKLARALEELERLGTDTREDGAAMEAMKLLYKEAIADKDDLISDLKAQLAQLRLELSKSHIPDEFYARLESLQNDNQLLRRQLSDSASKRDYSHNELQEENNELRAQIHQLELQQRKVPLDANDQISSLESECKSLQRKLREAVDDLRLVEGQKEALEERQRGTKAEREALEQRVDTLAHEKKTLQDEKDSLEAVMRLIRSQAPGKEQKIDELHAEMSKLTASASRREAQLKEATTEARDLRNRLRSLEDDILEKQHEADRLARKNAHLEKELASNSSQDRFRVFENNDKTSKLLEEQIDELRKNAQHLKAEKRDLEDVIADLEDRLSKRSHLKNDQQYVIDELNERVDFYEKEYSSLVEESERNTIRFNSLRDDLEAKELQLEQLKADLRLAQRELLRNDSMYYEMEKKRAEEKVYRLEHQIEALSTQNRQLERDAEEFRRKSDNVAKDKELLTKEVVDLETRMRDNKLSQSKLETTVRDKDEIIDALESRLRSMNRDYRGKSYVEESYGARAEMTYELQAIQREKERLEREKERLERELERLQKELNDQQRYYENKLDVFKERARLDAIPDDSAMVALLENQLEEAKREIKLLEQKQNELRRNDVSAALDDYRERIAELESRNANSQKDKSKLKEVIDTLETEMKILASEKTQLEVRARNLDLELTKTTRHCNRLARKVNDLDTAEFKSSSKNAEDVLRAKKANAQLQAHIDSLNNKLAQASISNPFRSSGDSRRSGTELRLQLNELLFYKAKLYELQTKAKDLALVHSMVMSSLRNADAEFRNELAKTALLGVHPDVERSPHKKPTFKVVAQFVLAAVRLRKRHERAVARKQQLLQLREEIEKDRITLMAE</sequence>
<dbReference type="Proteomes" id="UP000241107">
    <property type="component" value="Unassembled WGS sequence"/>
</dbReference>
<dbReference type="RefSeq" id="XP_024711972.1">
    <property type="nucleotide sequence ID" value="XM_024859823.1"/>
</dbReference>
<evidence type="ECO:0000313" key="3">
    <source>
        <dbReference type="EMBL" id="PSK35467.1"/>
    </source>
</evidence>
<dbReference type="GO" id="GO:1901098">
    <property type="term" value="P:positive regulation of autophagosome maturation"/>
    <property type="evidence" value="ECO:0007669"/>
    <property type="project" value="TreeGrafter"/>
</dbReference>
<dbReference type="PANTHER" id="PTHR46753:SF2">
    <property type="entry name" value="FYVE AND COILED-COIL DOMAIN-CONTAINING PROTEIN 1"/>
    <property type="match status" value="1"/>
</dbReference>
<dbReference type="GO" id="GO:0005815">
    <property type="term" value="C:microtubule organizing center"/>
    <property type="evidence" value="ECO:0007669"/>
    <property type="project" value="InterPro"/>
</dbReference>
<dbReference type="GO" id="GO:0005770">
    <property type="term" value="C:late endosome"/>
    <property type="evidence" value="ECO:0007669"/>
    <property type="project" value="TreeGrafter"/>
</dbReference>
<evidence type="ECO:0000256" key="2">
    <source>
        <dbReference type="SAM" id="MobiDB-lite"/>
    </source>
</evidence>
<dbReference type="OrthoDB" id="10255522at2759"/>
<dbReference type="STRING" id="418784.A0A2P7YHN6"/>
<dbReference type="GeneID" id="36567890"/>
<comment type="caution">
    <text evidence="3">The sequence shown here is derived from an EMBL/GenBank/DDBJ whole genome shotgun (WGS) entry which is preliminary data.</text>
</comment>
<dbReference type="GO" id="GO:0005776">
    <property type="term" value="C:autophagosome"/>
    <property type="evidence" value="ECO:0007669"/>
    <property type="project" value="TreeGrafter"/>
</dbReference>
<dbReference type="AlphaFoldDB" id="A0A2P7YHN6"/>
<proteinExistence type="predicted"/>